<keyword evidence="3" id="KW-1185">Reference proteome</keyword>
<feature type="domain" description="Alpha/beta hydrolase fold-3" evidence="1">
    <location>
        <begin position="87"/>
        <end position="321"/>
    </location>
</feature>
<name>A0A6G1CAZ6_9ORYZ</name>
<dbReference type="InterPro" id="IPR029058">
    <property type="entry name" value="AB_hydrolase_fold"/>
</dbReference>
<dbReference type="OrthoDB" id="591452at2759"/>
<gene>
    <name evidence="2" type="ORF">E2562_034218</name>
</gene>
<dbReference type="Proteomes" id="UP000479710">
    <property type="component" value="Unassembled WGS sequence"/>
</dbReference>
<dbReference type="InterPro" id="IPR050466">
    <property type="entry name" value="Carboxylest/Gibb_receptor"/>
</dbReference>
<dbReference type="Pfam" id="PF07859">
    <property type="entry name" value="Abhydrolase_3"/>
    <property type="match status" value="1"/>
</dbReference>
<dbReference type="AlphaFoldDB" id="A0A6G1CAZ6"/>
<dbReference type="PANTHER" id="PTHR23024:SF397">
    <property type="entry name" value="PUTATIVE, EXPRESSED-RELATED"/>
    <property type="match status" value="1"/>
</dbReference>
<protein>
    <recommendedName>
        <fullName evidence="1">Alpha/beta hydrolase fold-3 domain-containing protein</fullName>
    </recommendedName>
</protein>
<evidence type="ECO:0000313" key="3">
    <source>
        <dbReference type="Proteomes" id="UP000479710"/>
    </source>
</evidence>
<proteinExistence type="predicted"/>
<sequence>MASTTTAETDPSKTVVEEVTGWLRLYSDGSVERLTPPGAEPFTAIVQPYTEPRSGVTVHDITTARGVDVRLYLPEPAAAPRRRRPVLLHFHGGGFCLSRPSWALYHNFYAQLTTKLEVAGIVSVFLPLAPEHRLPAAIDAGHAALLWLRDVACNKDGNNGAHLDPTVERLRDEADFSRVFLIGDSSGGNLVHLVAAHAGKDDMGSVHPVRLAGGILLHPGFAAEEKSRSELENPPSLFLTEEMVDKLLALGLPVGVNKDSPYTSPVLAAEAVSRLHMPPMLLMVAEQDLLHDPQVEYGEAMARAGKMVATAVSRGAVAHIFYLNFFAVESDPLTAERTRELIDTIKTFINRH</sequence>
<dbReference type="SUPFAM" id="SSF53474">
    <property type="entry name" value="alpha/beta-Hydrolases"/>
    <property type="match status" value="1"/>
</dbReference>
<evidence type="ECO:0000259" key="1">
    <source>
        <dbReference type="Pfam" id="PF07859"/>
    </source>
</evidence>
<dbReference type="EMBL" id="SPHZ02000010">
    <property type="protein sequence ID" value="KAF0897167.1"/>
    <property type="molecule type" value="Genomic_DNA"/>
</dbReference>
<dbReference type="PANTHER" id="PTHR23024">
    <property type="entry name" value="ARYLACETAMIDE DEACETYLASE"/>
    <property type="match status" value="1"/>
</dbReference>
<dbReference type="Gene3D" id="3.40.50.1820">
    <property type="entry name" value="alpha/beta hydrolase"/>
    <property type="match status" value="1"/>
</dbReference>
<accession>A0A6G1CAZ6</accession>
<comment type="caution">
    <text evidence="2">The sequence shown here is derived from an EMBL/GenBank/DDBJ whole genome shotgun (WGS) entry which is preliminary data.</text>
</comment>
<evidence type="ECO:0000313" key="2">
    <source>
        <dbReference type="EMBL" id="KAF0897167.1"/>
    </source>
</evidence>
<dbReference type="GO" id="GO:0016787">
    <property type="term" value="F:hydrolase activity"/>
    <property type="evidence" value="ECO:0007669"/>
    <property type="project" value="InterPro"/>
</dbReference>
<organism evidence="2 3">
    <name type="scientific">Oryza meyeriana var. granulata</name>
    <dbReference type="NCBI Taxonomy" id="110450"/>
    <lineage>
        <taxon>Eukaryota</taxon>
        <taxon>Viridiplantae</taxon>
        <taxon>Streptophyta</taxon>
        <taxon>Embryophyta</taxon>
        <taxon>Tracheophyta</taxon>
        <taxon>Spermatophyta</taxon>
        <taxon>Magnoliopsida</taxon>
        <taxon>Liliopsida</taxon>
        <taxon>Poales</taxon>
        <taxon>Poaceae</taxon>
        <taxon>BOP clade</taxon>
        <taxon>Oryzoideae</taxon>
        <taxon>Oryzeae</taxon>
        <taxon>Oryzinae</taxon>
        <taxon>Oryza</taxon>
        <taxon>Oryza meyeriana</taxon>
    </lineage>
</organism>
<reference evidence="2 3" key="1">
    <citation type="submission" date="2019-11" db="EMBL/GenBank/DDBJ databases">
        <title>Whole genome sequence of Oryza granulata.</title>
        <authorList>
            <person name="Li W."/>
        </authorList>
    </citation>
    <scope>NUCLEOTIDE SEQUENCE [LARGE SCALE GENOMIC DNA]</scope>
    <source>
        <strain evidence="3">cv. Menghai</strain>
        <tissue evidence="2">Leaf</tissue>
    </source>
</reference>
<dbReference type="InterPro" id="IPR013094">
    <property type="entry name" value="AB_hydrolase_3"/>
</dbReference>